<dbReference type="InterPro" id="IPR050416">
    <property type="entry name" value="FAD-linked_Oxidoreductase"/>
</dbReference>
<dbReference type="GO" id="GO:0016491">
    <property type="term" value="F:oxidoreductase activity"/>
    <property type="evidence" value="ECO:0007669"/>
    <property type="project" value="UniProtKB-KW"/>
</dbReference>
<dbReference type="SUPFAM" id="SSF56176">
    <property type="entry name" value="FAD-binding/transporter-associated domain-like"/>
    <property type="match status" value="1"/>
</dbReference>
<keyword evidence="5" id="KW-0560">Oxidoreductase</keyword>
<dbReference type="OrthoDB" id="415825at2759"/>
<comment type="caution">
    <text evidence="8">The sequence shown here is derived from an EMBL/GenBank/DDBJ whole genome shotgun (WGS) entry which is preliminary data.</text>
</comment>
<keyword evidence="3" id="KW-0285">Flavoprotein</keyword>
<sequence length="485" mass="52309">MKCMVCLALAWVCLVSLAEALAGAQIAQDLRSTLSSRSRIYLPTDEGWPNEITQRFNSWNGPTYVVAVKPAVKEDVQKVVKYAAQNNVSFLATGGGHGYSGTLSALDHGIELDMGNFKTVSVNAATNRISVGGSVKFADMMVPTYSAGKAIPVGGCSCVGITGATLGGGIGFYSGMYGATSDSLVSAEIVLASGKLITASEHKNAELFWGIKGAGSNFGVVTSLTFKVYDPPSAGQVMNADMMFPVGLNGSLWKFASSWVGKQPKELSIMFSMLFDPISQQLLIIANIIYAGPLSKGQALIQPLLDLHPFNLNITYLPWKDIPDSANYGFPAQSCTQTGMTSIPYTVNLYQINFDVLIAATKFLSDSFLTTPALRGSLIAFTQYAPHGFQLYSDKSSAFPHRDVILYVQLEGAVLNPTDSPAIDSFGQNFRDLLQQSSGRKDVYTHFANGDEGPVAWYSARNVRRLRALKALYDKEGVFSFYNPV</sequence>
<dbReference type="InterPro" id="IPR016166">
    <property type="entry name" value="FAD-bd_PCMH"/>
</dbReference>
<keyword evidence="9" id="KW-1185">Reference proteome</keyword>
<evidence type="ECO:0000313" key="9">
    <source>
        <dbReference type="Proteomes" id="UP000824998"/>
    </source>
</evidence>
<dbReference type="InterPro" id="IPR016169">
    <property type="entry name" value="FAD-bd_PCMH_sub2"/>
</dbReference>
<dbReference type="Proteomes" id="UP000824998">
    <property type="component" value="Unassembled WGS sequence"/>
</dbReference>
<dbReference type="PROSITE" id="PS51387">
    <property type="entry name" value="FAD_PCMH"/>
    <property type="match status" value="1"/>
</dbReference>
<evidence type="ECO:0000256" key="5">
    <source>
        <dbReference type="ARBA" id="ARBA00023002"/>
    </source>
</evidence>
<evidence type="ECO:0000256" key="4">
    <source>
        <dbReference type="ARBA" id="ARBA00022827"/>
    </source>
</evidence>
<comment type="cofactor">
    <cofactor evidence="1">
        <name>FAD</name>
        <dbReference type="ChEBI" id="CHEBI:57692"/>
    </cofactor>
</comment>
<keyword evidence="4" id="KW-0274">FAD</keyword>
<dbReference type="EMBL" id="MU251423">
    <property type="protein sequence ID" value="KAG9235758.1"/>
    <property type="molecule type" value="Genomic_DNA"/>
</dbReference>
<evidence type="ECO:0000259" key="7">
    <source>
        <dbReference type="PROSITE" id="PS51387"/>
    </source>
</evidence>
<feature type="domain" description="FAD-binding PCMH-type" evidence="7">
    <location>
        <begin position="58"/>
        <end position="231"/>
    </location>
</feature>
<dbReference type="AlphaFoldDB" id="A0A9P7YMI5"/>
<evidence type="ECO:0000313" key="8">
    <source>
        <dbReference type="EMBL" id="KAG9235758.1"/>
    </source>
</evidence>
<accession>A0A9P7YMI5</accession>
<feature type="chain" id="PRO_5040200098" description="FAD-binding PCMH-type domain-containing protein" evidence="6">
    <location>
        <begin position="21"/>
        <end position="485"/>
    </location>
</feature>
<evidence type="ECO:0000256" key="3">
    <source>
        <dbReference type="ARBA" id="ARBA00022630"/>
    </source>
</evidence>
<dbReference type="PANTHER" id="PTHR42973:SF9">
    <property type="entry name" value="FAD-BINDING PCMH-TYPE DOMAIN-CONTAINING PROTEIN-RELATED"/>
    <property type="match status" value="1"/>
</dbReference>
<evidence type="ECO:0000256" key="2">
    <source>
        <dbReference type="ARBA" id="ARBA00005466"/>
    </source>
</evidence>
<keyword evidence="6" id="KW-0732">Signal</keyword>
<evidence type="ECO:0000256" key="1">
    <source>
        <dbReference type="ARBA" id="ARBA00001974"/>
    </source>
</evidence>
<reference evidence="8" key="1">
    <citation type="journal article" date="2021" name="IMA Fungus">
        <title>Genomic characterization of three marine fungi, including Emericellopsis atlantica sp. nov. with signatures of a generalist lifestyle and marine biomass degradation.</title>
        <authorList>
            <person name="Hagestad O.C."/>
            <person name="Hou L."/>
            <person name="Andersen J.H."/>
            <person name="Hansen E.H."/>
            <person name="Altermark B."/>
            <person name="Li C."/>
            <person name="Kuhnert E."/>
            <person name="Cox R.J."/>
            <person name="Crous P.W."/>
            <person name="Spatafora J.W."/>
            <person name="Lail K."/>
            <person name="Amirebrahimi M."/>
            <person name="Lipzen A."/>
            <person name="Pangilinan J."/>
            <person name="Andreopoulos W."/>
            <person name="Hayes R.D."/>
            <person name="Ng V."/>
            <person name="Grigoriev I.V."/>
            <person name="Jackson S.A."/>
            <person name="Sutton T.D.S."/>
            <person name="Dobson A.D.W."/>
            <person name="Rama T."/>
        </authorList>
    </citation>
    <scope>NUCLEOTIDE SEQUENCE</scope>
    <source>
        <strain evidence="8">TRa018bII</strain>
    </source>
</reference>
<dbReference type="InterPro" id="IPR036318">
    <property type="entry name" value="FAD-bd_PCMH-like_sf"/>
</dbReference>
<name>A0A9P7YMI5_9HELO</name>
<gene>
    <name evidence="8" type="ORF">BJ875DRAFT_482938</name>
</gene>
<protein>
    <recommendedName>
        <fullName evidence="7">FAD-binding PCMH-type domain-containing protein</fullName>
    </recommendedName>
</protein>
<proteinExistence type="inferred from homology"/>
<organism evidence="8 9">
    <name type="scientific">Amylocarpus encephaloides</name>
    <dbReference type="NCBI Taxonomy" id="45428"/>
    <lineage>
        <taxon>Eukaryota</taxon>
        <taxon>Fungi</taxon>
        <taxon>Dikarya</taxon>
        <taxon>Ascomycota</taxon>
        <taxon>Pezizomycotina</taxon>
        <taxon>Leotiomycetes</taxon>
        <taxon>Helotiales</taxon>
        <taxon>Helotiales incertae sedis</taxon>
        <taxon>Amylocarpus</taxon>
    </lineage>
</organism>
<dbReference type="Gene3D" id="3.40.462.20">
    <property type="match status" value="1"/>
</dbReference>
<feature type="signal peptide" evidence="6">
    <location>
        <begin position="1"/>
        <end position="20"/>
    </location>
</feature>
<dbReference type="InterPro" id="IPR006094">
    <property type="entry name" value="Oxid_FAD_bind_N"/>
</dbReference>
<dbReference type="Gene3D" id="3.30.465.10">
    <property type="match status" value="1"/>
</dbReference>
<evidence type="ECO:0000256" key="6">
    <source>
        <dbReference type="SAM" id="SignalP"/>
    </source>
</evidence>
<dbReference type="GO" id="GO:0071949">
    <property type="term" value="F:FAD binding"/>
    <property type="evidence" value="ECO:0007669"/>
    <property type="project" value="InterPro"/>
</dbReference>
<dbReference type="PANTHER" id="PTHR42973">
    <property type="entry name" value="BINDING OXIDOREDUCTASE, PUTATIVE (AFU_ORTHOLOGUE AFUA_1G17690)-RELATED"/>
    <property type="match status" value="1"/>
</dbReference>
<comment type="similarity">
    <text evidence="2">Belongs to the oxygen-dependent FAD-linked oxidoreductase family.</text>
</comment>
<dbReference type="Pfam" id="PF01565">
    <property type="entry name" value="FAD_binding_4"/>
    <property type="match status" value="1"/>
</dbReference>